<gene>
    <name evidence="3" type="ORF">ACFPOB_29255</name>
</gene>
<keyword evidence="1 3" id="KW-0315">Glutamine amidotransferase</keyword>
<name>A0ABW0J1U1_9HYPH</name>
<sequence length="263" mass="28712">MCRFIAYQGEPVFVGDIICAPANSLVQQSRCAQEGKTTKNEDGFGLGWYDDQPIPRRYGGVEPAWANDGLSKTCRGVRSAMFFAHVRASTGTATSLSNCHPFSHREWLFMHNGQVGNYQQIRGAIEAMIPARLLRSRLGTTDSEAIFLAAIGNGLLDDPPSAMTSTLQAICALMALAGITETLRFSAALTDGTTLFAFRWANRGRPPRVYYRGAPNGLVVASEPTDGERQRWHEIPSGCSLISRRGRPPVVRSFGYEPLRGAA</sequence>
<organism evidence="3 4">
    <name type="scientific">Bosea eneae</name>
    <dbReference type="NCBI Taxonomy" id="151454"/>
    <lineage>
        <taxon>Bacteria</taxon>
        <taxon>Pseudomonadati</taxon>
        <taxon>Pseudomonadota</taxon>
        <taxon>Alphaproteobacteria</taxon>
        <taxon>Hyphomicrobiales</taxon>
        <taxon>Boseaceae</taxon>
        <taxon>Bosea</taxon>
    </lineage>
</organism>
<feature type="domain" description="Glutamine amidotransferase type-2" evidence="2">
    <location>
        <begin position="2"/>
        <end position="263"/>
    </location>
</feature>
<dbReference type="InterPro" id="IPR026869">
    <property type="entry name" value="EgtC-like"/>
</dbReference>
<dbReference type="CDD" id="cd01908">
    <property type="entry name" value="YafJ"/>
    <property type="match status" value="1"/>
</dbReference>
<dbReference type="InterPro" id="IPR052373">
    <property type="entry name" value="Gamma-glu_amide_hydrolase"/>
</dbReference>
<dbReference type="Proteomes" id="UP001596053">
    <property type="component" value="Unassembled WGS sequence"/>
</dbReference>
<dbReference type="InterPro" id="IPR017932">
    <property type="entry name" value="GATase_2_dom"/>
</dbReference>
<dbReference type="PANTHER" id="PTHR43187:SF1">
    <property type="entry name" value="GLUTAMINE AMIDOTRANSFERASE DUG3-RELATED"/>
    <property type="match status" value="1"/>
</dbReference>
<evidence type="ECO:0000256" key="1">
    <source>
        <dbReference type="ARBA" id="ARBA00022962"/>
    </source>
</evidence>
<reference evidence="4" key="1">
    <citation type="journal article" date="2019" name="Int. J. Syst. Evol. Microbiol.">
        <title>The Global Catalogue of Microorganisms (GCM) 10K type strain sequencing project: providing services to taxonomists for standard genome sequencing and annotation.</title>
        <authorList>
            <consortium name="The Broad Institute Genomics Platform"/>
            <consortium name="The Broad Institute Genome Sequencing Center for Infectious Disease"/>
            <person name="Wu L."/>
            <person name="Ma J."/>
        </authorList>
    </citation>
    <scope>NUCLEOTIDE SEQUENCE [LARGE SCALE GENOMIC DNA]</scope>
    <source>
        <strain evidence="4">NCAIM B.01391</strain>
    </source>
</reference>
<dbReference type="EMBL" id="JBHSLW010000086">
    <property type="protein sequence ID" value="MFC5423633.1"/>
    <property type="molecule type" value="Genomic_DNA"/>
</dbReference>
<dbReference type="Pfam" id="PF13230">
    <property type="entry name" value="GATase_4"/>
    <property type="match status" value="1"/>
</dbReference>
<keyword evidence="4" id="KW-1185">Reference proteome</keyword>
<evidence type="ECO:0000259" key="2">
    <source>
        <dbReference type="PROSITE" id="PS51278"/>
    </source>
</evidence>
<accession>A0ABW0J1U1</accession>
<dbReference type="Gene3D" id="3.60.20.10">
    <property type="entry name" value="Glutamine Phosphoribosylpyrophosphate, subunit 1, domain 1"/>
    <property type="match status" value="1"/>
</dbReference>
<evidence type="ECO:0000313" key="3">
    <source>
        <dbReference type="EMBL" id="MFC5423633.1"/>
    </source>
</evidence>
<evidence type="ECO:0000313" key="4">
    <source>
        <dbReference type="Proteomes" id="UP001596053"/>
    </source>
</evidence>
<dbReference type="RefSeq" id="WP_082736632.1">
    <property type="nucleotide sequence ID" value="NZ_JBHSLW010000086.1"/>
</dbReference>
<dbReference type="InterPro" id="IPR029055">
    <property type="entry name" value="Ntn_hydrolases_N"/>
</dbReference>
<dbReference type="SUPFAM" id="SSF56235">
    <property type="entry name" value="N-terminal nucleophile aminohydrolases (Ntn hydrolases)"/>
    <property type="match status" value="1"/>
</dbReference>
<proteinExistence type="predicted"/>
<comment type="caution">
    <text evidence="3">The sequence shown here is derived from an EMBL/GenBank/DDBJ whole genome shotgun (WGS) entry which is preliminary data.</text>
</comment>
<dbReference type="PROSITE" id="PS51278">
    <property type="entry name" value="GATASE_TYPE_2"/>
    <property type="match status" value="1"/>
</dbReference>
<protein>
    <submittedName>
        <fullName evidence="3">Class II glutamine amidotransferase</fullName>
    </submittedName>
</protein>
<dbReference type="PANTHER" id="PTHR43187">
    <property type="entry name" value="GLUTAMINE AMIDOTRANSFERASE DUG3-RELATED"/>
    <property type="match status" value="1"/>
</dbReference>